<dbReference type="SUPFAM" id="SSF53697">
    <property type="entry name" value="SIS domain"/>
    <property type="match status" value="2"/>
</dbReference>
<dbReference type="InterPro" id="IPR035476">
    <property type="entry name" value="SIS_PGI_1"/>
</dbReference>
<evidence type="ECO:0000256" key="5">
    <source>
        <dbReference type="ARBA" id="ARBA00023152"/>
    </source>
</evidence>
<dbReference type="GO" id="GO:0004347">
    <property type="term" value="F:glucose-6-phosphate isomerase activity"/>
    <property type="evidence" value="ECO:0007669"/>
    <property type="project" value="UniProtKB-EC"/>
</dbReference>
<dbReference type="FunFam" id="3.40.50.10490:FF:000023">
    <property type="entry name" value="Glucose-6-phosphate isomerase"/>
    <property type="match status" value="1"/>
</dbReference>
<evidence type="ECO:0000256" key="4">
    <source>
        <dbReference type="ARBA" id="ARBA00022432"/>
    </source>
</evidence>
<dbReference type="GO" id="GO:0006096">
    <property type="term" value="P:glycolytic process"/>
    <property type="evidence" value="ECO:0007669"/>
    <property type="project" value="UniProtKB-UniPathway"/>
</dbReference>
<protein>
    <recommendedName>
        <fullName evidence="3 8">Glucose-6-phosphate isomerase</fullName>
        <ecNumber evidence="3 8">5.3.1.9</ecNumber>
    </recommendedName>
</protein>
<dbReference type="EMBL" id="NCVQ01000008">
    <property type="protein sequence ID" value="PWZ14489.1"/>
    <property type="molecule type" value="Genomic_DNA"/>
</dbReference>
<gene>
    <name evidence="10" type="primary">PGI1_1</name>
    <name evidence="10" type="ORF">Zm00014a_037687</name>
</gene>
<organism evidence="10 11">
    <name type="scientific">Zea mays</name>
    <name type="common">Maize</name>
    <dbReference type="NCBI Taxonomy" id="4577"/>
    <lineage>
        <taxon>Eukaryota</taxon>
        <taxon>Viridiplantae</taxon>
        <taxon>Streptophyta</taxon>
        <taxon>Embryophyta</taxon>
        <taxon>Tracheophyta</taxon>
        <taxon>Spermatophyta</taxon>
        <taxon>Magnoliopsida</taxon>
        <taxon>Liliopsida</taxon>
        <taxon>Poales</taxon>
        <taxon>Poaceae</taxon>
        <taxon>PACMAD clade</taxon>
        <taxon>Panicoideae</taxon>
        <taxon>Andropogonodae</taxon>
        <taxon>Andropogoneae</taxon>
        <taxon>Tripsacinae</taxon>
        <taxon>Zea</taxon>
    </lineage>
</organism>
<dbReference type="EC" id="5.3.1.9" evidence="3 8"/>
<name>A0A3L6E118_MAIZE</name>
<comment type="catalytic activity">
    <reaction evidence="7 8">
        <text>alpha-D-glucose 6-phosphate = beta-D-fructose 6-phosphate</text>
        <dbReference type="Rhea" id="RHEA:11816"/>
        <dbReference type="ChEBI" id="CHEBI:57634"/>
        <dbReference type="ChEBI" id="CHEBI:58225"/>
        <dbReference type="EC" id="5.3.1.9"/>
    </reaction>
</comment>
<dbReference type="InterPro" id="IPR046348">
    <property type="entry name" value="SIS_dom_sf"/>
</dbReference>
<feature type="region of interest" description="Disordered" evidence="9">
    <location>
        <begin position="37"/>
        <end position="68"/>
    </location>
</feature>
<proteinExistence type="inferred from homology"/>
<comment type="pathway">
    <text evidence="1 8">Carbohydrate degradation; glycolysis; D-glyceraldehyde 3-phosphate and glycerone phosphate from D-glucose: step 2/4.</text>
</comment>
<evidence type="ECO:0000256" key="9">
    <source>
        <dbReference type="SAM" id="MobiDB-lite"/>
    </source>
</evidence>
<dbReference type="FunFam" id="3.40.50.10490:FF:000021">
    <property type="entry name" value="Glucose-6-phosphate isomerase"/>
    <property type="match status" value="1"/>
</dbReference>
<dbReference type="InterPro" id="IPR035482">
    <property type="entry name" value="SIS_PGI_2"/>
</dbReference>
<evidence type="ECO:0000256" key="2">
    <source>
        <dbReference type="ARBA" id="ARBA00006604"/>
    </source>
</evidence>
<dbReference type="PANTHER" id="PTHR11469">
    <property type="entry name" value="GLUCOSE-6-PHOSPHATE ISOMERASE"/>
    <property type="match status" value="1"/>
</dbReference>
<keyword evidence="5 8" id="KW-0324">Glycolysis</keyword>
<dbReference type="NCBIfam" id="NF010696">
    <property type="entry name" value="PRK14096.1"/>
    <property type="match status" value="1"/>
</dbReference>
<dbReference type="ExpressionAtlas" id="A0A3L6E118">
    <property type="expression patterns" value="baseline and differential"/>
</dbReference>
<dbReference type="InterPro" id="IPR001672">
    <property type="entry name" value="G6P_Isomerase"/>
</dbReference>
<dbReference type="PRINTS" id="PR00662">
    <property type="entry name" value="G6PISOMERASE"/>
</dbReference>
<dbReference type="PROSITE" id="PS51463">
    <property type="entry name" value="P_GLUCOSE_ISOMERASE_3"/>
    <property type="match status" value="1"/>
</dbReference>
<evidence type="ECO:0000313" key="10">
    <source>
        <dbReference type="EMBL" id="PWZ14489.1"/>
    </source>
</evidence>
<dbReference type="GO" id="GO:0006094">
    <property type="term" value="P:gluconeogenesis"/>
    <property type="evidence" value="ECO:0007669"/>
    <property type="project" value="UniProtKB-KW"/>
</dbReference>
<dbReference type="Proteomes" id="UP000251960">
    <property type="component" value="Chromosome 7"/>
</dbReference>
<dbReference type="HAMAP" id="MF_00473">
    <property type="entry name" value="G6P_isomerase"/>
    <property type="match status" value="1"/>
</dbReference>
<dbReference type="UniPathway" id="UPA00109">
    <property type="reaction ID" value="UER00181"/>
</dbReference>
<evidence type="ECO:0000313" key="11">
    <source>
        <dbReference type="Proteomes" id="UP000251960"/>
    </source>
</evidence>
<dbReference type="InterPro" id="IPR018189">
    <property type="entry name" value="Phosphoglucose_isomerase_CS"/>
</dbReference>
<evidence type="ECO:0000256" key="3">
    <source>
        <dbReference type="ARBA" id="ARBA00011952"/>
    </source>
</evidence>
<comment type="similarity">
    <text evidence="2 8">Belongs to the GPI family.</text>
</comment>
<comment type="caution">
    <text evidence="10">The sequence shown here is derived from an EMBL/GenBank/DDBJ whole genome shotgun (WGS) entry which is preliminary data.</text>
</comment>
<evidence type="ECO:0000256" key="6">
    <source>
        <dbReference type="ARBA" id="ARBA00023235"/>
    </source>
</evidence>
<sequence>MASISGAAAAPSSAACRLRLRRHLLLRPSHLRLRAPHSIADLSRSSSSSNSAPTRAQPLGSRPENGGVRAVEKDPIKLWERYVEWLYQHKELGLFVDVSRMGFTEDFLRQMEPRMQRAFAAMRELEKGAIANPDEARMVGHYWLRDPALAPNSFLRSKIETTLDRILAFSQDVVSGKVAATFSIFLFAYIPAIASAADFELHGMLGVHHLGGKYSNRHIQSPSGRFTSILSIGIGGSALGPQFVAEALAPDNPPLKIRFIDNTDPAGIDHQIAQLGPELATTLVIVISKSGGTPETRNGLLEVQKAFRDAGLQFSKQGVAITQENSLLDNTARIEGWLARFPMFDWVGGRTSEMSAVGLLPAALQGIDIKEMLAGAALMDEETRNTVVKENPAALLALCWYWASEGIGNKDMVVLPYKDSLLLLSRYLQQLVMESLGKEFDLDGNRVNQGLSVYGNKGSTDQHAYIQQLREGVHNFFVTFIEVLRDRPAGHDWELEPGVTCGDYLFGMLQGTRSALYANDRESISVTVQEVTPRAVGALVALYERAVGLYASLVNINAYHQPGVEAGKKAAGEVLALQKRVLTVLNEATCKDPCEPLTIDEIADRCHCPEDIEMIYKIVQHMAANDRAIIAEGSCGSPRSVKVYLGECNVDEDLQAA</sequence>
<keyword evidence="4 8" id="KW-0312">Gluconeogenesis</keyword>
<evidence type="ECO:0000256" key="7">
    <source>
        <dbReference type="ARBA" id="ARBA00029321"/>
    </source>
</evidence>
<dbReference type="CDD" id="cd05016">
    <property type="entry name" value="SIS_PGI_2"/>
    <property type="match status" value="1"/>
</dbReference>
<dbReference type="PROSITE" id="PS00174">
    <property type="entry name" value="P_GLUCOSE_ISOMERASE_2"/>
    <property type="match status" value="1"/>
</dbReference>
<dbReference type="GO" id="GO:0097367">
    <property type="term" value="F:carbohydrate derivative binding"/>
    <property type="evidence" value="ECO:0007669"/>
    <property type="project" value="InterPro"/>
</dbReference>
<evidence type="ECO:0000256" key="8">
    <source>
        <dbReference type="RuleBase" id="RU000612"/>
    </source>
</evidence>
<dbReference type="AlphaFoldDB" id="A0A3L6E118"/>
<dbReference type="CDD" id="cd05015">
    <property type="entry name" value="SIS_PGI_1"/>
    <property type="match status" value="1"/>
</dbReference>
<reference evidence="10 11" key="1">
    <citation type="journal article" date="2018" name="Nat. Genet.">
        <title>Extensive intraspecific gene order and gene structural variations between Mo17 and other maize genomes.</title>
        <authorList>
            <person name="Sun S."/>
            <person name="Zhou Y."/>
            <person name="Chen J."/>
            <person name="Shi J."/>
            <person name="Zhao H."/>
            <person name="Zhao H."/>
            <person name="Song W."/>
            <person name="Zhang M."/>
            <person name="Cui Y."/>
            <person name="Dong X."/>
            <person name="Liu H."/>
            <person name="Ma X."/>
            <person name="Jiao Y."/>
            <person name="Wang B."/>
            <person name="Wei X."/>
            <person name="Stein J.C."/>
            <person name="Glaubitz J.C."/>
            <person name="Lu F."/>
            <person name="Yu G."/>
            <person name="Liang C."/>
            <person name="Fengler K."/>
            <person name="Li B."/>
            <person name="Rafalski A."/>
            <person name="Schnable P.S."/>
            <person name="Ware D.H."/>
            <person name="Buckler E.S."/>
            <person name="Lai J."/>
        </authorList>
    </citation>
    <scope>NUCLEOTIDE SEQUENCE [LARGE SCALE GENOMIC DNA]</scope>
    <source>
        <strain evidence="11">cv. Missouri 17</strain>
        <tissue evidence="10">Seedling</tissue>
    </source>
</reference>
<keyword evidence="6 8" id="KW-0413">Isomerase</keyword>
<dbReference type="PANTHER" id="PTHR11469:SF1">
    <property type="entry name" value="GLUCOSE-6-PHOSPHATE ISOMERASE"/>
    <property type="match status" value="1"/>
</dbReference>
<evidence type="ECO:0000256" key="1">
    <source>
        <dbReference type="ARBA" id="ARBA00004926"/>
    </source>
</evidence>
<accession>A0A3L6E118</accession>
<dbReference type="Pfam" id="PF00342">
    <property type="entry name" value="PGI"/>
    <property type="match status" value="2"/>
</dbReference>
<dbReference type="Gene3D" id="3.40.50.10490">
    <property type="entry name" value="Glucose-6-phosphate isomerase like protein, domain 1"/>
    <property type="match status" value="3"/>
</dbReference>